<comment type="cofactor">
    <cofactor evidence="7">
        <name>FAD</name>
        <dbReference type="ChEBI" id="CHEBI:57692"/>
    </cofactor>
</comment>
<dbReference type="GO" id="GO:0071949">
    <property type="term" value="F:FAD binding"/>
    <property type="evidence" value="ECO:0007669"/>
    <property type="project" value="InterPro"/>
</dbReference>
<evidence type="ECO:0000256" key="5">
    <source>
        <dbReference type="PIRSR" id="PIRSR625650-1"/>
    </source>
</evidence>
<evidence type="ECO:0000313" key="10">
    <source>
        <dbReference type="EMBL" id="TBT95951.1"/>
    </source>
</evidence>
<dbReference type="InterPro" id="IPR006094">
    <property type="entry name" value="Oxid_FAD_bind_N"/>
</dbReference>
<dbReference type="GO" id="GO:0016491">
    <property type="term" value="F:oxidoreductase activity"/>
    <property type="evidence" value="ECO:0007669"/>
    <property type="project" value="UniProtKB-KW"/>
</dbReference>
<reference evidence="10 11" key="1">
    <citation type="submission" date="2019-01" db="EMBL/GenBank/DDBJ databases">
        <title>Lactibacter flavus gen. nov., sp. nov., a novel bacterium of the family Propionibacteriaceae isolated from raw milk and dairy products.</title>
        <authorList>
            <person name="Huptas C."/>
            <person name="Wenning M."/>
            <person name="Breitenwieser F."/>
            <person name="Doll E."/>
            <person name="Von Neubeck M."/>
            <person name="Busse H.-J."/>
            <person name="Scherer S."/>
        </authorList>
    </citation>
    <scope>NUCLEOTIDE SEQUENCE [LARGE SCALE GENOMIC DNA]</scope>
    <source>
        <strain evidence="10 11">DSM 22130</strain>
    </source>
</reference>
<dbReference type="Gene3D" id="3.30.43.10">
    <property type="entry name" value="Uridine Diphospho-n-acetylenolpyruvylglucosamine Reductase, domain 2"/>
    <property type="match status" value="1"/>
</dbReference>
<dbReference type="SUPFAM" id="SSF56176">
    <property type="entry name" value="FAD-binding/transporter-associated domain-like"/>
    <property type="match status" value="1"/>
</dbReference>
<dbReference type="InterPro" id="IPR016171">
    <property type="entry name" value="Vanillyl_alc_oxidase_C-sub2"/>
</dbReference>
<keyword evidence="3 7" id="KW-0274">FAD</keyword>
<dbReference type="PANTHER" id="PTHR46568:SF1">
    <property type="entry name" value="ALKYLDIHYDROXYACETONEPHOSPHATE SYNTHASE, PEROXISOMAL"/>
    <property type="match status" value="1"/>
</dbReference>
<evidence type="ECO:0000256" key="8">
    <source>
        <dbReference type="PIRSR" id="PIRSR625650-4"/>
    </source>
</evidence>
<evidence type="ECO:0000256" key="1">
    <source>
        <dbReference type="ARBA" id="ARBA00008000"/>
    </source>
</evidence>
<evidence type="ECO:0000256" key="6">
    <source>
        <dbReference type="PIRSR" id="PIRSR625650-2"/>
    </source>
</evidence>
<accession>A0A4V2JTG2</accession>
<dbReference type="InterPro" id="IPR025650">
    <property type="entry name" value="Alkyl-DHAP_Synthase"/>
</dbReference>
<dbReference type="SUPFAM" id="SSF55103">
    <property type="entry name" value="FAD-linked oxidases, C-terminal domain"/>
    <property type="match status" value="1"/>
</dbReference>
<dbReference type="InterPro" id="IPR004113">
    <property type="entry name" value="FAD-bd_oxidored_4_C"/>
</dbReference>
<proteinExistence type="inferred from homology"/>
<dbReference type="PROSITE" id="PS51387">
    <property type="entry name" value="FAD_PCMH"/>
    <property type="match status" value="1"/>
</dbReference>
<comment type="caution">
    <text evidence="10">The sequence shown here is derived from an EMBL/GenBank/DDBJ whole genome shotgun (WGS) entry which is preliminary data.</text>
</comment>
<keyword evidence="4" id="KW-0560">Oxidoreductase</keyword>
<feature type="binding site" evidence="7">
    <location>
        <begin position="206"/>
        <end position="212"/>
    </location>
    <ligand>
        <name>FAD</name>
        <dbReference type="ChEBI" id="CHEBI:57692"/>
    </ligand>
</feature>
<feature type="binding site" evidence="7">
    <location>
        <begin position="270"/>
        <end position="276"/>
    </location>
    <ligand>
        <name>FAD</name>
        <dbReference type="ChEBI" id="CHEBI:57692"/>
    </ligand>
</feature>
<sequence>MPDVKHQKWWGWGYDGIPDFHYENKPGFAPFVLANIGLDLATAKVVRPPALSELNVPATKASVDDVAALAAIVGDAFALTDDEARIVHWAGRSVRDLIRTRAGNFSRVTDVVVYPGSEDEVQRVLALASERDFVVIPFGGGTSISGSLQAEDHETRVVVTVDLGRMNRLLDVDTHSGLARVQAGILGPDLEDALTARGLTMGHVPDSFTYSTLGGWVATRSSGMQSDKYGDIADIVKGLHLVRPSGVVTLRDLPSTSTGPSVREMIIGSEGRLGIITEVTIQVHKLPAKREVVAYMFPTWEAGLLAMHEISRSEAHPVFTRISDADETRFSLSTLKAPTTPLKKVASFGQERLWDYLRLRGWDTNAMCISYCCFEGSAKHNDREKDVVKAIVGRHGGIVLGGGPGAMYDQKKFDTPYIRDFLLDRNTVGDVSETAAPWSKLAEVHRKAKAAAHAALEQLGRKGFVMCHMSHSYHAGACLYFTFAFVADEGIGALSQYDAVKSAIQQSFMDSGATLSHHHGVGVEHRPWMEQDLSEEGVALMAGLFASADPGNRLNPDKVLPSPR</sequence>
<feature type="domain" description="FAD-binding PCMH-type" evidence="9">
    <location>
        <begin position="105"/>
        <end position="286"/>
    </location>
</feature>
<evidence type="ECO:0000256" key="3">
    <source>
        <dbReference type="ARBA" id="ARBA00022827"/>
    </source>
</evidence>
<evidence type="ECO:0000256" key="4">
    <source>
        <dbReference type="ARBA" id="ARBA00023002"/>
    </source>
</evidence>
<feature type="binding site" evidence="7">
    <location>
        <begin position="219"/>
        <end position="222"/>
    </location>
    <ligand>
        <name>FAD</name>
        <dbReference type="ChEBI" id="CHEBI:57692"/>
    </ligand>
</feature>
<organism evidence="10 11">
    <name type="scientific">Propioniciclava tarda</name>
    <dbReference type="NCBI Taxonomy" id="433330"/>
    <lineage>
        <taxon>Bacteria</taxon>
        <taxon>Bacillati</taxon>
        <taxon>Actinomycetota</taxon>
        <taxon>Actinomycetes</taxon>
        <taxon>Propionibacteriales</taxon>
        <taxon>Propionibacteriaceae</taxon>
        <taxon>Propioniciclava</taxon>
    </lineage>
</organism>
<dbReference type="AlphaFoldDB" id="A0A4V2JTG2"/>
<keyword evidence="2" id="KW-0285">Flavoprotein</keyword>
<feature type="site" description="Important for enzyme activity" evidence="8">
    <location>
        <position position="321"/>
    </location>
</feature>
<evidence type="ECO:0000313" key="11">
    <source>
        <dbReference type="Proteomes" id="UP000291933"/>
    </source>
</evidence>
<dbReference type="GO" id="GO:0008610">
    <property type="term" value="P:lipid biosynthetic process"/>
    <property type="evidence" value="ECO:0007669"/>
    <property type="project" value="InterPro"/>
</dbReference>
<dbReference type="InterPro" id="IPR016164">
    <property type="entry name" value="FAD-linked_Oxase-like_C"/>
</dbReference>
<name>A0A4V2JTG2_PROTD</name>
<dbReference type="EMBL" id="SDMR01000002">
    <property type="protein sequence ID" value="TBT95951.1"/>
    <property type="molecule type" value="Genomic_DNA"/>
</dbReference>
<gene>
    <name evidence="10" type="ORF">ET996_02980</name>
</gene>
<evidence type="ECO:0000256" key="7">
    <source>
        <dbReference type="PIRSR" id="PIRSR625650-3"/>
    </source>
</evidence>
<dbReference type="Gene3D" id="3.30.300.330">
    <property type="match status" value="1"/>
</dbReference>
<dbReference type="InterPro" id="IPR016169">
    <property type="entry name" value="FAD-bd_PCMH_sub2"/>
</dbReference>
<dbReference type="Gene3D" id="3.30.465.10">
    <property type="match status" value="1"/>
</dbReference>
<evidence type="ECO:0000256" key="2">
    <source>
        <dbReference type="ARBA" id="ARBA00022630"/>
    </source>
</evidence>
<feature type="active site" description="Proton donor/acceptor" evidence="5">
    <location>
        <position position="480"/>
    </location>
</feature>
<dbReference type="OrthoDB" id="9811557at2"/>
<feature type="binding site" evidence="7">
    <location>
        <begin position="137"/>
        <end position="143"/>
    </location>
    <ligand>
        <name>FAD</name>
        <dbReference type="ChEBI" id="CHEBI:57692"/>
    </ligand>
</feature>
<evidence type="ECO:0000259" key="9">
    <source>
        <dbReference type="PROSITE" id="PS51387"/>
    </source>
</evidence>
<dbReference type="Pfam" id="PF01565">
    <property type="entry name" value="FAD_binding_4"/>
    <property type="match status" value="1"/>
</dbReference>
<dbReference type="Gene3D" id="3.30.70.3450">
    <property type="match status" value="1"/>
</dbReference>
<dbReference type="InterPro" id="IPR016167">
    <property type="entry name" value="FAD-bd_PCMH_sub1"/>
</dbReference>
<dbReference type="PANTHER" id="PTHR46568">
    <property type="entry name" value="ALKYLDIHYDROXYACETONEPHOSPHATE SYNTHASE, PEROXISOMAL"/>
    <property type="match status" value="1"/>
</dbReference>
<dbReference type="RefSeq" id="WP_131171066.1">
    <property type="nucleotide sequence ID" value="NZ_FXTL01000002.1"/>
</dbReference>
<dbReference type="Pfam" id="PF02913">
    <property type="entry name" value="FAD-oxidase_C"/>
    <property type="match status" value="1"/>
</dbReference>
<protein>
    <submittedName>
        <fullName evidence="10">FAD-binding oxidoreductase</fullName>
    </submittedName>
</protein>
<dbReference type="GO" id="GO:0008609">
    <property type="term" value="F:alkylglycerone-phosphate synthase activity"/>
    <property type="evidence" value="ECO:0007669"/>
    <property type="project" value="InterPro"/>
</dbReference>
<feature type="binding site" evidence="6">
    <location>
        <position position="419"/>
    </location>
    <ligand>
        <name>substrate</name>
    </ligand>
</feature>
<dbReference type="Gene3D" id="1.10.45.10">
    <property type="entry name" value="Vanillyl-alcohol Oxidase, Chain A, domain 4"/>
    <property type="match status" value="1"/>
</dbReference>
<dbReference type="Proteomes" id="UP000291933">
    <property type="component" value="Unassembled WGS sequence"/>
</dbReference>
<dbReference type="InterPro" id="IPR016166">
    <property type="entry name" value="FAD-bd_PCMH"/>
</dbReference>
<keyword evidence="11" id="KW-1185">Reference proteome</keyword>
<comment type="similarity">
    <text evidence="1">Belongs to the FAD-binding oxidoreductase/transferase type 4 family.</text>
</comment>
<dbReference type="InterPro" id="IPR036318">
    <property type="entry name" value="FAD-bd_PCMH-like_sf"/>
</dbReference>